<reference evidence="1" key="1">
    <citation type="submission" date="2021-03" db="EMBL/GenBank/DDBJ databases">
        <title>Draft genome sequence of rust myrtle Austropuccinia psidii MF-1, a brazilian biotype.</title>
        <authorList>
            <person name="Quecine M.C."/>
            <person name="Pachon D.M.R."/>
            <person name="Bonatelli M.L."/>
            <person name="Correr F.H."/>
            <person name="Franceschini L.M."/>
            <person name="Leite T.F."/>
            <person name="Margarido G.R.A."/>
            <person name="Almeida C.A."/>
            <person name="Ferrarezi J.A."/>
            <person name="Labate C.A."/>
        </authorList>
    </citation>
    <scope>NUCLEOTIDE SEQUENCE</scope>
    <source>
        <strain evidence="1">MF-1</strain>
    </source>
</reference>
<protein>
    <submittedName>
        <fullName evidence="1">Uncharacterized protein</fullName>
    </submittedName>
</protein>
<proteinExistence type="predicted"/>
<dbReference type="AlphaFoldDB" id="A0A9Q3GF20"/>
<dbReference type="OrthoDB" id="2564904at2759"/>
<gene>
    <name evidence="1" type="ORF">O181_004471</name>
</gene>
<accession>A0A9Q3GF20</accession>
<comment type="caution">
    <text evidence="1">The sequence shown here is derived from an EMBL/GenBank/DDBJ whole genome shotgun (WGS) entry which is preliminary data.</text>
</comment>
<keyword evidence="2" id="KW-1185">Reference proteome</keyword>
<sequence length="260" mass="28882">MRFFSRIAQVFCIVDSVKLTKGLIRGINQTNPPYQTRPGKQAGYNRCGTLASPTSNCQNVYINSPNDFCLWGPPTFGGVSQTERQAVAYCTQPNHGTRVIPQGTFTSVHYVSTKHYIQITGRGNAFARLTPALISFDSLGNPIGGVVFGPNLQFEQWTQFLLPDEFCIRACYNGPDAWRYCNHIYDLMACRWNIPADYGPGFDSCKGDEVPLPMGEYKLSNNSIFTWRQEYLQTPSPGIPGNLISCNGISEPHASYPSPT</sequence>
<name>A0A9Q3GF20_9BASI</name>
<evidence type="ECO:0000313" key="1">
    <source>
        <dbReference type="EMBL" id="MBW0464756.1"/>
    </source>
</evidence>
<organism evidence="1 2">
    <name type="scientific">Austropuccinia psidii MF-1</name>
    <dbReference type="NCBI Taxonomy" id="1389203"/>
    <lineage>
        <taxon>Eukaryota</taxon>
        <taxon>Fungi</taxon>
        <taxon>Dikarya</taxon>
        <taxon>Basidiomycota</taxon>
        <taxon>Pucciniomycotina</taxon>
        <taxon>Pucciniomycetes</taxon>
        <taxon>Pucciniales</taxon>
        <taxon>Sphaerophragmiaceae</taxon>
        <taxon>Austropuccinia</taxon>
    </lineage>
</organism>
<evidence type="ECO:0000313" key="2">
    <source>
        <dbReference type="Proteomes" id="UP000765509"/>
    </source>
</evidence>
<dbReference type="Proteomes" id="UP000765509">
    <property type="component" value="Unassembled WGS sequence"/>
</dbReference>
<dbReference type="EMBL" id="AVOT02000871">
    <property type="protein sequence ID" value="MBW0464756.1"/>
    <property type="molecule type" value="Genomic_DNA"/>
</dbReference>